<evidence type="ECO:0000256" key="1">
    <source>
        <dbReference type="ARBA" id="ARBA00001695"/>
    </source>
</evidence>
<keyword evidence="6" id="KW-0732">Signal</keyword>
<organism evidence="7 8">
    <name type="scientific">Streptosporangium amethystogenes subsp. fukuiense</name>
    <dbReference type="NCBI Taxonomy" id="698418"/>
    <lineage>
        <taxon>Bacteria</taxon>
        <taxon>Bacillati</taxon>
        <taxon>Actinomycetota</taxon>
        <taxon>Actinomycetes</taxon>
        <taxon>Streptosporangiales</taxon>
        <taxon>Streptosporangiaceae</taxon>
        <taxon>Streptosporangium</taxon>
    </lineage>
</organism>
<dbReference type="Gene3D" id="3.20.20.80">
    <property type="entry name" value="Glycosidases"/>
    <property type="match status" value="1"/>
</dbReference>
<evidence type="ECO:0000256" key="3">
    <source>
        <dbReference type="ARBA" id="ARBA00012556"/>
    </source>
</evidence>
<accession>A0ABW2SR76</accession>
<dbReference type="EMBL" id="JBHTEE010000001">
    <property type="protein sequence ID" value="MFC7598547.1"/>
    <property type="molecule type" value="Genomic_DNA"/>
</dbReference>
<dbReference type="RefSeq" id="WP_343961964.1">
    <property type="nucleotide sequence ID" value="NZ_BAAAGK010000006.1"/>
</dbReference>
<dbReference type="Gene3D" id="2.60.120.260">
    <property type="entry name" value="Galactose-binding domain-like"/>
    <property type="match status" value="1"/>
</dbReference>
<reference evidence="8" key="1">
    <citation type="journal article" date="2019" name="Int. J. Syst. Evol. Microbiol.">
        <title>The Global Catalogue of Microorganisms (GCM) 10K type strain sequencing project: providing services to taxonomists for standard genome sequencing and annotation.</title>
        <authorList>
            <consortium name="The Broad Institute Genomics Platform"/>
            <consortium name="The Broad Institute Genome Sequencing Center for Infectious Disease"/>
            <person name="Wu L."/>
            <person name="Ma J."/>
        </authorList>
    </citation>
    <scope>NUCLEOTIDE SEQUENCE [LARGE SCALE GENOMIC DNA]</scope>
    <source>
        <strain evidence="8">JCM 10083</strain>
    </source>
</reference>
<dbReference type="PANTHER" id="PTHR34983">
    <property type="entry name" value="ARABINOGALACTAN ENDO-BETA-1,4-GALACTANASE A"/>
    <property type="match status" value="1"/>
</dbReference>
<evidence type="ECO:0000256" key="2">
    <source>
        <dbReference type="ARBA" id="ARBA00010687"/>
    </source>
</evidence>
<protein>
    <recommendedName>
        <fullName evidence="3 6">Arabinogalactan endo-beta-1,4-galactanase</fullName>
        <ecNumber evidence="3 6">3.2.1.89</ecNumber>
    </recommendedName>
</protein>
<evidence type="ECO:0000313" key="7">
    <source>
        <dbReference type="EMBL" id="MFC7598547.1"/>
    </source>
</evidence>
<evidence type="ECO:0000256" key="5">
    <source>
        <dbReference type="ARBA" id="ARBA00023295"/>
    </source>
</evidence>
<evidence type="ECO:0000256" key="6">
    <source>
        <dbReference type="RuleBase" id="RU361192"/>
    </source>
</evidence>
<dbReference type="InterPro" id="IPR017853">
    <property type="entry name" value="GH"/>
</dbReference>
<dbReference type="PANTHER" id="PTHR34983:SF1">
    <property type="entry name" value="ARABINOGALACTAN ENDO-BETA-1,4-GALACTANASE A"/>
    <property type="match status" value="1"/>
</dbReference>
<sequence>MKKILVALLLCAAATLTPLAASPAALAASTVTNGGFETGGPTAAPTGWSTTGSAAADFTESGGRSGSYRLSHWATGAYTVETHQTLTGLSAGTYTLRAWVRSGAASQSWIALRNCGPAERRTHLPVSSSEWIQIAVTQTVTGGQCTVSLGSAAAAGGWANFDDVVFAAGSATLAIKGADTSSLPKSEALGGKYRTAAGTQGDALAIMRSAGLNHVRLKVWVNAADGYNDKAHVLALARRIKAQGMGLLIDFHYSDTWADPGKQYKPAAWAGYTLAQLKTAVYNHTYDVLNALKAQGTTADLVQVGNEINDGMLWEEGRSSNFGNLAQLLNSGYSAVKAVSTSTRVVLHVAEGGNNPLFRWWFDSAAANGVNYDVIGVSYYSYWHGTLGALQTNLNDIASRYGKPVLVVETAYPFTTGNDDGLTNIITAATPYPGYPASAAGQSAMLRDVMSVVQAVPNGRGLGVVYWEPTWTAVPGNGWDPADPSSGNGWENQALFDFSDRALPALTQFTHQ</sequence>
<keyword evidence="8" id="KW-1185">Reference proteome</keyword>
<gene>
    <name evidence="7" type="ORF">ACFQVD_00350</name>
</gene>
<feature type="chain" id="PRO_5044987869" description="Arabinogalactan endo-beta-1,4-galactanase" evidence="6">
    <location>
        <begin position="28"/>
        <end position="512"/>
    </location>
</feature>
<proteinExistence type="inferred from homology"/>
<evidence type="ECO:0000256" key="4">
    <source>
        <dbReference type="ARBA" id="ARBA00022801"/>
    </source>
</evidence>
<keyword evidence="4 6" id="KW-0378">Hydrolase</keyword>
<evidence type="ECO:0000313" key="8">
    <source>
        <dbReference type="Proteomes" id="UP001596514"/>
    </source>
</evidence>
<comment type="caution">
    <text evidence="7">The sequence shown here is derived from an EMBL/GenBank/DDBJ whole genome shotgun (WGS) entry which is preliminary data.</text>
</comment>
<keyword evidence="5 6" id="KW-0326">Glycosidase</keyword>
<dbReference type="EC" id="3.2.1.89" evidence="3 6"/>
<dbReference type="SUPFAM" id="SSF51445">
    <property type="entry name" value="(Trans)glycosidases"/>
    <property type="match status" value="1"/>
</dbReference>
<comment type="catalytic activity">
    <reaction evidence="1 6">
        <text>The enzyme specifically hydrolyzes (1-&gt;4)-beta-D-galactosidic linkages in type I arabinogalactans.</text>
        <dbReference type="EC" id="3.2.1.89"/>
    </reaction>
</comment>
<comment type="similarity">
    <text evidence="2 6">Belongs to the glycosyl hydrolase 53 family.</text>
</comment>
<dbReference type="Pfam" id="PF07745">
    <property type="entry name" value="Glyco_hydro_53"/>
    <property type="match status" value="1"/>
</dbReference>
<name>A0ABW2SR76_9ACTN</name>
<dbReference type="InterPro" id="IPR011683">
    <property type="entry name" value="Glyco_hydro_53"/>
</dbReference>
<dbReference type="Proteomes" id="UP001596514">
    <property type="component" value="Unassembled WGS sequence"/>
</dbReference>
<feature type="signal peptide" evidence="6">
    <location>
        <begin position="1"/>
        <end position="27"/>
    </location>
</feature>